<keyword evidence="4" id="KW-1185">Reference proteome</keyword>
<dbReference type="Gene3D" id="3.40.50.2000">
    <property type="entry name" value="Glycogen Phosphorylase B"/>
    <property type="match status" value="2"/>
</dbReference>
<organism evidence="3 4">
    <name type="scientific">Neiella marina</name>
    <dbReference type="NCBI Taxonomy" id="508461"/>
    <lineage>
        <taxon>Bacteria</taxon>
        <taxon>Pseudomonadati</taxon>
        <taxon>Pseudomonadota</taxon>
        <taxon>Gammaproteobacteria</taxon>
        <taxon>Alteromonadales</taxon>
        <taxon>Echinimonadaceae</taxon>
        <taxon>Neiella</taxon>
    </lineage>
</organism>
<dbReference type="InterPro" id="IPR050194">
    <property type="entry name" value="Glycosyltransferase_grp1"/>
</dbReference>
<dbReference type="AlphaFoldDB" id="A0A8J2XPC9"/>
<gene>
    <name evidence="3" type="primary">epsF</name>
    <name evidence="3" type="ORF">GCM10011369_21340</name>
</gene>
<dbReference type="PANTHER" id="PTHR45947">
    <property type="entry name" value="SULFOQUINOVOSYL TRANSFERASE SQD2"/>
    <property type="match status" value="1"/>
</dbReference>
<dbReference type="GO" id="GO:0016757">
    <property type="term" value="F:glycosyltransferase activity"/>
    <property type="evidence" value="ECO:0007669"/>
    <property type="project" value="InterPro"/>
</dbReference>
<dbReference type="InterPro" id="IPR028098">
    <property type="entry name" value="Glyco_trans_4-like_N"/>
</dbReference>
<dbReference type="SUPFAM" id="SSF53756">
    <property type="entry name" value="UDP-Glycosyltransferase/glycogen phosphorylase"/>
    <property type="match status" value="1"/>
</dbReference>
<dbReference type="RefSeq" id="WP_087505809.1">
    <property type="nucleotide sequence ID" value="NZ_BMDX01000010.1"/>
</dbReference>
<dbReference type="Pfam" id="PF13439">
    <property type="entry name" value="Glyco_transf_4"/>
    <property type="match status" value="1"/>
</dbReference>
<feature type="domain" description="Glycosyltransferase subfamily 4-like N-terminal" evidence="2">
    <location>
        <begin position="16"/>
        <end position="175"/>
    </location>
</feature>
<proteinExistence type="predicted"/>
<evidence type="ECO:0000259" key="1">
    <source>
        <dbReference type="Pfam" id="PF00534"/>
    </source>
</evidence>
<reference evidence="4" key="1">
    <citation type="journal article" date="2019" name="Int. J. Syst. Evol. Microbiol.">
        <title>The Global Catalogue of Microorganisms (GCM) 10K type strain sequencing project: providing services to taxonomists for standard genome sequencing and annotation.</title>
        <authorList>
            <consortium name="The Broad Institute Genomics Platform"/>
            <consortium name="The Broad Institute Genome Sequencing Center for Infectious Disease"/>
            <person name="Wu L."/>
            <person name="Ma J."/>
        </authorList>
    </citation>
    <scope>NUCLEOTIDE SEQUENCE [LARGE SCALE GENOMIC DNA]</scope>
    <source>
        <strain evidence="4">CGMCC 1.10130</strain>
    </source>
</reference>
<sequence length="368" mass="42131">MKKTRVLHIINRLNTGGVERWLLGVAEGLQDSDIQVDVLVHTEEPSEFDEAFTATGSKIVKCRYQRDPFSYAWRLYRTLKQNPQYDVIQSHVDHFSGLIMMVAFFAGIKLRICHSHSNRENIEPKSGLRVWYLKLMKRLIYWFGNKFLSVSREAERSLYGDVVPERKREVFYCGLKHLNEVTVNADLKQQLGLPSSSFIVGHVGRLSEPKNHSFILKIFAQLRKSVDATLVLVGDGELRPDIEREIQQLGLGEHVRILGMRSDAVDIMASVFDVMLFPSLYEGLPLTVVEAQVAGVPILVADNITKEAGFTDTLVDYASLDDSLEVWCEKLIKLHRNADNSVAQQRFRDTDFYMPKHLENLQQLYQGY</sequence>
<dbReference type="PANTHER" id="PTHR45947:SF3">
    <property type="entry name" value="SULFOQUINOVOSYL TRANSFERASE SQD2"/>
    <property type="match status" value="1"/>
</dbReference>
<comment type="caution">
    <text evidence="3">The sequence shown here is derived from an EMBL/GenBank/DDBJ whole genome shotgun (WGS) entry which is preliminary data.</text>
</comment>
<feature type="domain" description="Glycosyl transferase family 1" evidence="1">
    <location>
        <begin position="186"/>
        <end position="302"/>
    </location>
</feature>
<dbReference type="Proteomes" id="UP000619743">
    <property type="component" value="Unassembled WGS sequence"/>
</dbReference>
<evidence type="ECO:0000259" key="2">
    <source>
        <dbReference type="Pfam" id="PF13439"/>
    </source>
</evidence>
<dbReference type="InterPro" id="IPR001296">
    <property type="entry name" value="Glyco_trans_1"/>
</dbReference>
<evidence type="ECO:0000313" key="4">
    <source>
        <dbReference type="Proteomes" id="UP000619743"/>
    </source>
</evidence>
<evidence type="ECO:0000313" key="3">
    <source>
        <dbReference type="EMBL" id="GGA79135.1"/>
    </source>
</evidence>
<dbReference type="EMBL" id="BMDX01000010">
    <property type="protein sequence ID" value="GGA79135.1"/>
    <property type="molecule type" value="Genomic_DNA"/>
</dbReference>
<name>A0A8J2XPC9_9GAMM</name>
<protein>
    <submittedName>
        <fullName evidence="3">Putative glycosyltransferase EpsF</fullName>
    </submittedName>
</protein>
<dbReference type="Pfam" id="PF00534">
    <property type="entry name" value="Glycos_transf_1"/>
    <property type="match status" value="1"/>
</dbReference>
<accession>A0A8J2XPC9</accession>
<dbReference type="OrthoDB" id="5906768at2"/>